<evidence type="ECO:0000256" key="3">
    <source>
        <dbReference type="ARBA" id="ARBA00022729"/>
    </source>
</evidence>
<dbReference type="OrthoDB" id="7722975at2759"/>
<evidence type="ECO:0000256" key="1">
    <source>
        <dbReference type="ARBA" id="ARBA00006654"/>
    </source>
</evidence>
<sequence>MKQTILASALALASVASAGHEKVGVDTLVSKRMAKRQADAEGDYDMSFFHVNDVHAHLDEYYASGADCVDPKRGCFGGYARIKHAIDELRPQYNRSLWLNAGDEFQGTLYYTFYGPEKIGETLNQLGFDAMTLGNHEFDGGDDELGEFLKNLTFPVTSVNIESTHPALNETILPYVLFEEQGIAVIGCTTPTTTNIANPGPGTQFHDVVSSVQAAIDHIKATTDIKRIVGLTHIGYDEDKALAAATNGLSLIIGGHSHTPLGDLNPNSQGDYPTIATDAGGNEVFIVQAWRWGEYLGYIDVVFDAEGHALSYTGGPIHMTNTTAKDEDLQKQIEDWAIPFIEFAGEVVGASNVVLEQSTCQTQECTLGNVMADAMAYYRAGAADLALVNAGGIRSTIDAGTITRGDVLRAFPFGNAITELTFTGADLIRVLEGCVSRVNQFNGNRVSSGFQVSASVKLQYNPNLPVGERLVDVTIDGEPVDLTRNYVVATLDFLAGGGDNIFVVNTGFIPLDLQDEVLIRYLREFNPIDIGIEGRIEVVDTVPTPPTSSVAPPTSTRTCIPRPKKTDL</sequence>
<dbReference type="GO" id="GO:0009166">
    <property type="term" value="P:nucleotide catabolic process"/>
    <property type="evidence" value="ECO:0007669"/>
    <property type="project" value="InterPro"/>
</dbReference>
<dbReference type="Pfam" id="PF02872">
    <property type="entry name" value="5_nucleotid_C"/>
    <property type="match status" value="1"/>
</dbReference>
<comment type="caution">
    <text evidence="10">The sequence shown here is derived from an EMBL/GenBank/DDBJ whole genome shotgun (WGS) entry which is preliminary data.</text>
</comment>
<evidence type="ECO:0000256" key="5">
    <source>
        <dbReference type="ARBA" id="ARBA00022801"/>
    </source>
</evidence>
<feature type="chain" id="PRO_5035488102" evidence="6">
    <location>
        <begin position="19"/>
        <end position="568"/>
    </location>
</feature>
<dbReference type="PANTHER" id="PTHR11575:SF24">
    <property type="entry name" value="5'-NUCLEOTIDASE"/>
    <property type="match status" value="1"/>
</dbReference>
<feature type="domain" description="5'-Nucleotidase C-terminal" evidence="9">
    <location>
        <begin position="347"/>
        <end position="501"/>
    </location>
</feature>
<dbReference type="Gene3D" id="3.90.780.10">
    <property type="entry name" value="5'-Nucleotidase, C-terminal domain"/>
    <property type="match status" value="1"/>
</dbReference>
<accession>A0A8K0TJE2</accession>
<dbReference type="AlphaFoldDB" id="A0A8K0TJE2"/>
<gene>
    <name evidence="10" type="ORF">B0T11DRAFT_92133</name>
</gene>
<evidence type="ECO:0000313" key="11">
    <source>
        <dbReference type="Proteomes" id="UP000813385"/>
    </source>
</evidence>
<feature type="compositionally biased region" description="Low complexity" evidence="7">
    <location>
        <begin position="543"/>
        <end position="556"/>
    </location>
</feature>
<dbReference type="Proteomes" id="UP000813385">
    <property type="component" value="Unassembled WGS sequence"/>
</dbReference>
<evidence type="ECO:0000259" key="9">
    <source>
        <dbReference type="Pfam" id="PF02872"/>
    </source>
</evidence>
<dbReference type="PRINTS" id="PR01607">
    <property type="entry name" value="APYRASEFAMLY"/>
</dbReference>
<dbReference type="Gene3D" id="3.60.21.10">
    <property type="match status" value="1"/>
</dbReference>
<keyword evidence="3 6" id="KW-0732">Signal</keyword>
<dbReference type="InterPro" id="IPR036907">
    <property type="entry name" value="5'-Nucleotdase_C_sf"/>
</dbReference>
<keyword evidence="11" id="KW-1185">Reference proteome</keyword>
<feature type="region of interest" description="Disordered" evidence="7">
    <location>
        <begin position="543"/>
        <end position="568"/>
    </location>
</feature>
<evidence type="ECO:0000256" key="7">
    <source>
        <dbReference type="SAM" id="MobiDB-lite"/>
    </source>
</evidence>
<dbReference type="InterPro" id="IPR008334">
    <property type="entry name" value="5'-Nucleotdase_C"/>
</dbReference>
<dbReference type="Pfam" id="PF00149">
    <property type="entry name" value="Metallophos"/>
    <property type="match status" value="1"/>
</dbReference>
<evidence type="ECO:0000256" key="4">
    <source>
        <dbReference type="ARBA" id="ARBA00022741"/>
    </source>
</evidence>
<dbReference type="InterPro" id="IPR029052">
    <property type="entry name" value="Metallo-depent_PP-like"/>
</dbReference>
<reference evidence="10" key="1">
    <citation type="journal article" date="2021" name="Nat. Commun.">
        <title>Genetic determinants of endophytism in the Arabidopsis root mycobiome.</title>
        <authorList>
            <person name="Mesny F."/>
            <person name="Miyauchi S."/>
            <person name="Thiergart T."/>
            <person name="Pickel B."/>
            <person name="Atanasova L."/>
            <person name="Karlsson M."/>
            <person name="Huettel B."/>
            <person name="Barry K.W."/>
            <person name="Haridas S."/>
            <person name="Chen C."/>
            <person name="Bauer D."/>
            <person name="Andreopoulos W."/>
            <person name="Pangilinan J."/>
            <person name="LaButti K."/>
            <person name="Riley R."/>
            <person name="Lipzen A."/>
            <person name="Clum A."/>
            <person name="Drula E."/>
            <person name="Henrissat B."/>
            <person name="Kohler A."/>
            <person name="Grigoriev I.V."/>
            <person name="Martin F.M."/>
            <person name="Hacquard S."/>
        </authorList>
    </citation>
    <scope>NUCLEOTIDE SEQUENCE</scope>
    <source>
        <strain evidence="10">MPI-CAGE-AT-0016</strain>
    </source>
</reference>
<keyword evidence="4 6" id="KW-0547">Nucleotide-binding</keyword>
<dbReference type="GO" id="GO:0000166">
    <property type="term" value="F:nucleotide binding"/>
    <property type="evidence" value="ECO:0007669"/>
    <property type="project" value="UniProtKB-KW"/>
</dbReference>
<dbReference type="PANTHER" id="PTHR11575">
    <property type="entry name" value="5'-NUCLEOTIDASE-RELATED"/>
    <property type="match status" value="1"/>
</dbReference>
<dbReference type="EMBL" id="JAGPXD010000003">
    <property type="protein sequence ID" value="KAH7363219.1"/>
    <property type="molecule type" value="Genomic_DNA"/>
</dbReference>
<dbReference type="InterPro" id="IPR006179">
    <property type="entry name" value="5_nucleotidase/apyrase"/>
</dbReference>
<keyword evidence="2" id="KW-0479">Metal-binding</keyword>
<feature type="domain" description="Calcineurin-like phosphoesterase" evidence="8">
    <location>
        <begin position="46"/>
        <end position="260"/>
    </location>
</feature>
<name>A0A8K0TJE2_9PEZI</name>
<dbReference type="CDD" id="cd07409">
    <property type="entry name" value="MPP_CD73_N"/>
    <property type="match status" value="1"/>
</dbReference>
<proteinExistence type="inferred from homology"/>
<evidence type="ECO:0000256" key="2">
    <source>
        <dbReference type="ARBA" id="ARBA00022723"/>
    </source>
</evidence>
<organism evidence="10 11">
    <name type="scientific">Plectosphaerella cucumerina</name>
    <dbReference type="NCBI Taxonomy" id="40658"/>
    <lineage>
        <taxon>Eukaryota</taxon>
        <taxon>Fungi</taxon>
        <taxon>Dikarya</taxon>
        <taxon>Ascomycota</taxon>
        <taxon>Pezizomycotina</taxon>
        <taxon>Sordariomycetes</taxon>
        <taxon>Hypocreomycetidae</taxon>
        <taxon>Glomerellales</taxon>
        <taxon>Plectosphaerellaceae</taxon>
        <taxon>Plectosphaerella</taxon>
    </lineage>
</organism>
<dbReference type="SUPFAM" id="SSF56300">
    <property type="entry name" value="Metallo-dependent phosphatases"/>
    <property type="match status" value="1"/>
</dbReference>
<dbReference type="InterPro" id="IPR006146">
    <property type="entry name" value="5'-Nucleotdase_CS"/>
</dbReference>
<dbReference type="PROSITE" id="PS00786">
    <property type="entry name" value="5_NUCLEOTIDASE_2"/>
    <property type="match status" value="1"/>
</dbReference>
<dbReference type="SUPFAM" id="SSF55816">
    <property type="entry name" value="5'-nucleotidase (syn. UDP-sugar hydrolase), C-terminal domain"/>
    <property type="match status" value="1"/>
</dbReference>
<comment type="similarity">
    <text evidence="1 6">Belongs to the 5'-nucleotidase family.</text>
</comment>
<evidence type="ECO:0000259" key="8">
    <source>
        <dbReference type="Pfam" id="PF00149"/>
    </source>
</evidence>
<evidence type="ECO:0000313" key="10">
    <source>
        <dbReference type="EMBL" id="KAH7363219.1"/>
    </source>
</evidence>
<keyword evidence="5 6" id="KW-0378">Hydrolase</keyword>
<feature type="signal peptide" evidence="6">
    <location>
        <begin position="1"/>
        <end position="18"/>
    </location>
</feature>
<protein>
    <submittedName>
        <fullName evidence="10">5'-nucleotidase</fullName>
    </submittedName>
</protein>
<dbReference type="InterPro" id="IPR004843">
    <property type="entry name" value="Calcineurin-like_PHP"/>
</dbReference>
<evidence type="ECO:0000256" key="6">
    <source>
        <dbReference type="RuleBase" id="RU362119"/>
    </source>
</evidence>
<dbReference type="FunFam" id="3.60.21.10:FF:000020">
    <property type="entry name" value="NT5E isoform 4"/>
    <property type="match status" value="1"/>
</dbReference>
<dbReference type="GO" id="GO:0046872">
    <property type="term" value="F:metal ion binding"/>
    <property type="evidence" value="ECO:0007669"/>
    <property type="project" value="UniProtKB-KW"/>
</dbReference>
<dbReference type="GO" id="GO:0016788">
    <property type="term" value="F:hydrolase activity, acting on ester bonds"/>
    <property type="evidence" value="ECO:0007669"/>
    <property type="project" value="InterPro"/>
</dbReference>